<dbReference type="InterPro" id="IPR032862">
    <property type="entry name" value="ALKBH6"/>
</dbReference>
<comment type="subcellular location">
    <subcellularLocation>
        <location evidence="1">Nucleus</location>
    </subcellularLocation>
</comment>
<dbReference type="Proteomes" id="UP000624244">
    <property type="component" value="Unassembled WGS sequence"/>
</dbReference>
<accession>A0A8H5ZL31</accession>
<proteinExistence type="inferred from homology"/>
<dbReference type="GO" id="GO:0005634">
    <property type="term" value="C:nucleus"/>
    <property type="evidence" value="ECO:0007669"/>
    <property type="project" value="UniProtKB-SubCell"/>
</dbReference>
<evidence type="ECO:0000259" key="9">
    <source>
        <dbReference type="PROSITE" id="PS51471"/>
    </source>
</evidence>
<feature type="region of interest" description="Disordered" evidence="8">
    <location>
        <begin position="145"/>
        <end position="179"/>
    </location>
</feature>
<evidence type="ECO:0000313" key="11">
    <source>
        <dbReference type="Proteomes" id="UP000624244"/>
    </source>
</evidence>
<reference evidence="10" key="1">
    <citation type="submission" date="2019-11" db="EMBL/GenBank/DDBJ databases">
        <title>Bipolaris sorokiniana Genome sequencing.</title>
        <authorList>
            <person name="Wang H."/>
        </authorList>
    </citation>
    <scope>NUCLEOTIDE SEQUENCE</scope>
</reference>
<evidence type="ECO:0000256" key="7">
    <source>
        <dbReference type="ARBA" id="ARBA00023242"/>
    </source>
</evidence>
<evidence type="ECO:0000256" key="5">
    <source>
        <dbReference type="ARBA" id="ARBA00023002"/>
    </source>
</evidence>
<dbReference type="Pfam" id="PF13532">
    <property type="entry name" value="2OG-FeII_Oxy_2"/>
    <property type="match status" value="1"/>
</dbReference>
<dbReference type="Gene3D" id="2.60.120.590">
    <property type="entry name" value="Alpha-ketoglutarate-dependent dioxygenase AlkB-like"/>
    <property type="match status" value="1"/>
</dbReference>
<dbReference type="GO" id="GO:0046872">
    <property type="term" value="F:metal ion binding"/>
    <property type="evidence" value="ECO:0007669"/>
    <property type="project" value="UniProtKB-KW"/>
</dbReference>
<feature type="domain" description="Fe2OG dioxygenase" evidence="9">
    <location>
        <begin position="100"/>
        <end position="254"/>
    </location>
</feature>
<comment type="caution">
    <text evidence="10">The sequence shown here is derived from an EMBL/GenBank/DDBJ whole genome shotgun (WGS) entry which is preliminary data.</text>
</comment>
<dbReference type="OMA" id="KSPKTKW"/>
<evidence type="ECO:0000256" key="8">
    <source>
        <dbReference type="SAM" id="MobiDB-lite"/>
    </source>
</evidence>
<dbReference type="PANTHER" id="PTHR46030">
    <property type="entry name" value="ALPHA-KETOGLUTARATE-DEPENDENT DIOXYGENASE ALKB HOMOLOG 6"/>
    <property type="match status" value="1"/>
</dbReference>
<dbReference type="InterPro" id="IPR027450">
    <property type="entry name" value="AlkB-like"/>
</dbReference>
<keyword evidence="5" id="KW-0560">Oxidoreductase</keyword>
<dbReference type="PROSITE" id="PS51471">
    <property type="entry name" value="FE2OG_OXY"/>
    <property type="match status" value="1"/>
</dbReference>
<dbReference type="EMBL" id="WNKQ01000004">
    <property type="protein sequence ID" value="KAF5852236.1"/>
    <property type="molecule type" value="Genomic_DNA"/>
</dbReference>
<protein>
    <recommendedName>
        <fullName evidence="9">Fe2OG dioxygenase domain-containing protein</fullName>
    </recommendedName>
</protein>
<dbReference type="AlphaFoldDB" id="A0A8H5ZL31"/>
<name>A0A8H5ZL31_COCSA</name>
<dbReference type="InterPro" id="IPR005123">
    <property type="entry name" value="Oxoglu/Fe-dep_dioxygenase_dom"/>
</dbReference>
<evidence type="ECO:0000256" key="6">
    <source>
        <dbReference type="ARBA" id="ARBA00023004"/>
    </source>
</evidence>
<feature type="compositionally biased region" description="Basic and acidic residues" evidence="8">
    <location>
        <begin position="156"/>
        <end position="169"/>
    </location>
</feature>
<keyword evidence="3" id="KW-0479">Metal-binding</keyword>
<evidence type="ECO:0000256" key="1">
    <source>
        <dbReference type="ARBA" id="ARBA00004123"/>
    </source>
</evidence>
<gene>
    <name evidence="10" type="ORF">GGP41_000987</name>
</gene>
<dbReference type="GO" id="GO:0051213">
    <property type="term" value="F:dioxygenase activity"/>
    <property type="evidence" value="ECO:0007669"/>
    <property type="project" value="UniProtKB-KW"/>
</dbReference>
<keyword evidence="7" id="KW-0539">Nucleus</keyword>
<sequence length="274" mass="29831">MTGSEYSNAKLDLEAFRIVSLPPDFYYIPNFISVEEETSILQKIPAQRWTQLSHRRLQAVPSTLTKNNTLLASPLPVYLTTPIIDRFKDLGIFDHTPHQQPNHVLVNEYKPGQGIMPHEDGDAYAPVVATVSLGAPLCLDILPKPSVSTGDDDDVDTSKHAQESHDEAKNPPTPTPNITALPTRIFQEPRSLLVTMGSAYRHVMHGIAERETDEGLDGASVANWDLLGDKVVLETMGGTSSRGVRVSLTYRDVLKVSAAASKVLGGLGGSRRGV</sequence>
<evidence type="ECO:0000256" key="4">
    <source>
        <dbReference type="ARBA" id="ARBA00022964"/>
    </source>
</evidence>
<evidence type="ECO:0000256" key="3">
    <source>
        <dbReference type="ARBA" id="ARBA00022723"/>
    </source>
</evidence>
<evidence type="ECO:0000313" key="10">
    <source>
        <dbReference type="EMBL" id="KAF5852236.1"/>
    </source>
</evidence>
<dbReference type="SUPFAM" id="SSF51197">
    <property type="entry name" value="Clavaminate synthase-like"/>
    <property type="match status" value="1"/>
</dbReference>
<dbReference type="PANTHER" id="PTHR46030:SF1">
    <property type="entry name" value="ALPHA-KETOGLUTARATE-DEPENDENT DIOXYGENASE ALKB HOMOLOG 6"/>
    <property type="match status" value="1"/>
</dbReference>
<dbReference type="InterPro" id="IPR037151">
    <property type="entry name" value="AlkB-like_sf"/>
</dbReference>
<keyword evidence="6" id="KW-0408">Iron</keyword>
<comment type="similarity">
    <text evidence="2">Belongs to the alkB family.</text>
</comment>
<evidence type="ECO:0000256" key="2">
    <source>
        <dbReference type="ARBA" id="ARBA00007879"/>
    </source>
</evidence>
<organism evidence="10 11">
    <name type="scientific">Cochliobolus sativus</name>
    <name type="common">Common root rot and spot blotch fungus</name>
    <name type="synonym">Bipolaris sorokiniana</name>
    <dbReference type="NCBI Taxonomy" id="45130"/>
    <lineage>
        <taxon>Eukaryota</taxon>
        <taxon>Fungi</taxon>
        <taxon>Dikarya</taxon>
        <taxon>Ascomycota</taxon>
        <taxon>Pezizomycotina</taxon>
        <taxon>Dothideomycetes</taxon>
        <taxon>Pleosporomycetidae</taxon>
        <taxon>Pleosporales</taxon>
        <taxon>Pleosporineae</taxon>
        <taxon>Pleosporaceae</taxon>
        <taxon>Bipolaris</taxon>
    </lineage>
</organism>
<keyword evidence="4" id="KW-0223">Dioxygenase</keyword>